<dbReference type="GO" id="GO:0051607">
    <property type="term" value="P:defense response to virus"/>
    <property type="evidence" value="ECO:0007669"/>
    <property type="project" value="UniProtKB-KW"/>
</dbReference>
<evidence type="ECO:0000256" key="9">
    <source>
        <dbReference type="ARBA" id="ARBA00023004"/>
    </source>
</evidence>
<evidence type="ECO:0000256" key="3">
    <source>
        <dbReference type="ARBA" id="ARBA00012768"/>
    </source>
</evidence>
<evidence type="ECO:0000256" key="7">
    <source>
        <dbReference type="ARBA" id="ARBA00022801"/>
    </source>
</evidence>
<keyword evidence="6 13" id="KW-0479">Metal-binding</keyword>
<dbReference type="PANTHER" id="PTHR36531">
    <property type="entry name" value="CRISPR-ASSOCIATED EXONUCLEASE CAS4"/>
    <property type="match status" value="1"/>
</dbReference>
<keyword evidence="9 13" id="KW-0408">Iron</keyword>
<keyword evidence="12 13" id="KW-0464">Manganese</keyword>
<evidence type="ECO:0000256" key="13">
    <source>
        <dbReference type="RuleBase" id="RU365022"/>
    </source>
</evidence>
<evidence type="ECO:0000256" key="2">
    <source>
        <dbReference type="ARBA" id="ARBA00009189"/>
    </source>
</evidence>
<dbReference type="InterPro" id="IPR051827">
    <property type="entry name" value="Cas4_exonuclease"/>
</dbReference>
<dbReference type="Gene3D" id="3.90.320.10">
    <property type="match status" value="1"/>
</dbReference>
<comment type="cofactor">
    <cofactor evidence="13">
        <name>iron-sulfur cluster</name>
        <dbReference type="ChEBI" id="CHEBI:30408"/>
    </cofactor>
</comment>
<feature type="domain" description="DUF83" evidence="14">
    <location>
        <begin position="12"/>
        <end position="192"/>
    </location>
</feature>
<keyword evidence="16" id="KW-1185">Reference proteome</keyword>
<accession>A0A0H4XAE1</accession>
<comment type="similarity">
    <text evidence="2 13">Belongs to the CRISPR-associated exonuclease Cas4 family.</text>
</comment>
<dbReference type="PANTHER" id="PTHR36531:SF6">
    <property type="entry name" value="DNA REPLICATION ATP-DEPENDENT HELICASE_NUCLEASE DNA2"/>
    <property type="match status" value="1"/>
</dbReference>
<dbReference type="InterPro" id="IPR022765">
    <property type="entry name" value="Dna2/Cas4_DUF83"/>
</dbReference>
<comment type="cofactor">
    <cofactor evidence="1">
        <name>[4Fe-4S] cluster</name>
        <dbReference type="ChEBI" id="CHEBI:49883"/>
    </cofactor>
</comment>
<protein>
    <recommendedName>
        <fullName evidence="4 13">CRISPR-associated exonuclease Cas4</fullName>
        <ecNumber evidence="3 13">3.1.12.1</ecNumber>
    </recommendedName>
</protein>
<dbReference type="Pfam" id="PF01930">
    <property type="entry name" value="Cas_Cas4"/>
    <property type="match status" value="1"/>
</dbReference>
<dbReference type="OrthoDB" id="9781776at2"/>
<dbReference type="GO" id="GO:0004527">
    <property type="term" value="F:exonuclease activity"/>
    <property type="evidence" value="ECO:0007669"/>
    <property type="project" value="UniProtKB-KW"/>
</dbReference>
<evidence type="ECO:0000256" key="1">
    <source>
        <dbReference type="ARBA" id="ARBA00001966"/>
    </source>
</evidence>
<dbReference type="STRING" id="1297742.A176_007527"/>
<comment type="cofactor">
    <cofactor evidence="13">
        <name>Mg(2+)</name>
        <dbReference type="ChEBI" id="CHEBI:18420"/>
    </cofactor>
    <cofactor evidence="13">
        <name>Mn(2+)</name>
        <dbReference type="ChEBI" id="CHEBI:29035"/>
    </cofactor>
    <text evidence="13">Mg(2+) or Mn(2+) required for ssDNA cleavage activity.</text>
</comment>
<dbReference type="eggNOG" id="COG1468">
    <property type="taxonomic scope" value="Bacteria"/>
</dbReference>
<keyword evidence="8 13" id="KW-0269">Exonuclease</keyword>
<keyword evidence="5 13" id="KW-0540">Nuclease</keyword>
<dbReference type="AlphaFoldDB" id="A0A0H4XAE1"/>
<dbReference type="GO" id="GO:0046872">
    <property type="term" value="F:metal ion binding"/>
    <property type="evidence" value="ECO:0007669"/>
    <property type="project" value="UniProtKB-KW"/>
</dbReference>
<evidence type="ECO:0000256" key="10">
    <source>
        <dbReference type="ARBA" id="ARBA00023014"/>
    </source>
</evidence>
<reference evidence="15 16" key="1">
    <citation type="journal article" date="2016" name="PLoS ONE">
        <title>Complete Genome Sequence and Comparative Genomics of a Novel Myxobacterium Myxococcus hansupus.</title>
        <authorList>
            <person name="Sharma G."/>
            <person name="Narwani T."/>
            <person name="Subramanian S."/>
        </authorList>
    </citation>
    <scope>NUCLEOTIDE SEQUENCE [LARGE SCALE GENOMIC DNA]</scope>
    <source>
        <strain evidence="16">mixupus</strain>
    </source>
</reference>
<evidence type="ECO:0000259" key="14">
    <source>
        <dbReference type="Pfam" id="PF01930"/>
    </source>
</evidence>
<evidence type="ECO:0000256" key="4">
    <source>
        <dbReference type="ARBA" id="ARBA00020049"/>
    </source>
</evidence>
<comment type="function">
    <text evidence="13">CRISPR (clustered regularly interspaced short palindromic repeat) is an adaptive immune system that provides protection against mobile genetic elements (viruses, transposable elements and conjugative plasmids). CRISPR clusters contain sequences complementary to antecedent mobile elements and target invading nucleic acids. CRISPR clusters are transcribed and processed into CRISPR RNA (crRNA).</text>
</comment>
<evidence type="ECO:0000313" key="15">
    <source>
        <dbReference type="EMBL" id="AKQ70615.1"/>
    </source>
</evidence>
<keyword evidence="7 13" id="KW-0378">Hydrolase</keyword>
<organism evidence="15 16">
    <name type="scientific">Pseudomyxococcus hansupus</name>
    <dbReference type="NCBI Taxonomy" id="1297742"/>
    <lineage>
        <taxon>Bacteria</taxon>
        <taxon>Pseudomonadati</taxon>
        <taxon>Myxococcota</taxon>
        <taxon>Myxococcia</taxon>
        <taxon>Myxococcales</taxon>
        <taxon>Cystobacterineae</taxon>
        <taxon>Myxococcaceae</taxon>
        <taxon>Pseudomyxococcus</taxon>
    </lineage>
</organism>
<dbReference type="PATRIC" id="fig|1297742.4.peg.7657"/>
<dbReference type="Proteomes" id="UP000009026">
    <property type="component" value="Chromosome"/>
</dbReference>
<dbReference type="EMBL" id="CP012109">
    <property type="protein sequence ID" value="AKQ70615.1"/>
    <property type="molecule type" value="Genomic_DNA"/>
</dbReference>
<dbReference type="RefSeq" id="WP_002633769.1">
    <property type="nucleotide sequence ID" value="NZ_CP012109.1"/>
</dbReference>
<keyword evidence="10 13" id="KW-0411">Iron-sulfur</keyword>
<dbReference type="InterPro" id="IPR013343">
    <property type="entry name" value="CRISPR-assoc_prot_Cas4"/>
</dbReference>
<evidence type="ECO:0000256" key="12">
    <source>
        <dbReference type="ARBA" id="ARBA00023211"/>
    </source>
</evidence>
<evidence type="ECO:0000256" key="11">
    <source>
        <dbReference type="ARBA" id="ARBA00023118"/>
    </source>
</evidence>
<dbReference type="NCBIfam" id="TIGR00372">
    <property type="entry name" value="cas4"/>
    <property type="match status" value="1"/>
</dbReference>
<dbReference type="InterPro" id="IPR011604">
    <property type="entry name" value="PDDEXK-like_dom_sf"/>
</dbReference>
<name>A0A0H4XAE1_9BACT</name>
<dbReference type="KEGG" id="mym:A176_007527"/>
<keyword evidence="11 13" id="KW-0051">Antiviral defense</keyword>
<dbReference type="EC" id="3.1.12.1" evidence="3 13"/>
<gene>
    <name evidence="15" type="ORF">A176_007527</name>
</gene>
<evidence type="ECO:0000313" key="16">
    <source>
        <dbReference type="Proteomes" id="UP000009026"/>
    </source>
</evidence>
<sequence length="214" mass="24523">MSPDRETWVALSALQHLLYCERQAALIHVERQWREDVNTASGRLLHERVDLPGHDARPGRRVERAVLLGSQRLRVSGRADLVEYQREPTLPSGWRPFPVEVKRGRHKALDADAVQLCAQALCLEEMHGVEVPEGALFYGTQHRREAVRFDARLRLRTEEAIARMHALLQRQEVPAVPRAPRCDKCSLEPLCLPHVTAGQRRVHDHLSRWVDEEG</sequence>
<dbReference type="GO" id="GO:0051536">
    <property type="term" value="F:iron-sulfur cluster binding"/>
    <property type="evidence" value="ECO:0007669"/>
    <property type="project" value="UniProtKB-KW"/>
</dbReference>
<evidence type="ECO:0000256" key="6">
    <source>
        <dbReference type="ARBA" id="ARBA00022723"/>
    </source>
</evidence>
<evidence type="ECO:0000256" key="5">
    <source>
        <dbReference type="ARBA" id="ARBA00022722"/>
    </source>
</evidence>
<evidence type="ECO:0000256" key="8">
    <source>
        <dbReference type="ARBA" id="ARBA00022839"/>
    </source>
</evidence>
<proteinExistence type="inferred from homology"/>